<evidence type="ECO:0000313" key="2">
    <source>
        <dbReference type="EMBL" id="KAG2580978.1"/>
    </source>
</evidence>
<accession>A0A8T0R778</accession>
<proteinExistence type="predicted"/>
<evidence type="ECO:0000259" key="1">
    <source>
        <dbReference type="Pfam" id="PF03478"/>
    </source>
</evidence>
<keyword evidence="3" id="KW-1185">Reference proteome</keyword>
<dbReference type="EMBL" id="CM029047">
    <property type="protein sequence ID" value="KAG2580978.1"/>
    <property type="molecule type" value="Genomic_DNA"/>
</dbReference>
<dbReference type="InterPro" id="IPR005174">
    <property type="entry name" value="KIB1-4_b-propeller"/>
</dbReference>
<sequence>MASAAAIPAASSFAPWSVLLPELLGRVTANLPFPADLARFRAWRSAARQRLPWIVLPDGSFCTVGDGGAFFGRIPGLPDNVTCLGAAADAWLALDCTDDVFRRTPHDDKFHDNTYQRPRADVMRKHAYLLHNPFSGETVPLPELDSIVGDVAETFEIRKVLMHSATPDDGDDGLVVATTNSRTCSIILCFPGKGRTWVPPYLGVIDVALFKNKLYGITLAEDLVAFDLAEDAPCFQI</sequence>
<organism evidence="2 3">
    <name type="scientific">Panicum virgatum</name>
    <name type="common">Blackwell switchgrass</name>
    <dbReference type="NCBI Taxonomy" id="38727"/>
    <lineage>
        <taxon>Eukaryota</taxon>
        <taxon>Viridiplantae</taxon>
        <taxon>Streptophyta</taxon>
        <taxon>Embryophyta</taxon>
        <taxon>Tracheophyta</taxon>
        <taxon>Spermatophyta</taxon>
        <taxon>Magnoliopsida</taxon>
        <taxon>Liliopsida</taxon>
        <taxon>Poales</taxon>
        <taxon>Poaceae</taxon>
        <taxon>PACMAD clade</taxon>
        <taxon>Panicoideae</taxon>
        <taxon>Panicodae</taxon>
        <taxon>Paniceae</taxon>
        <taxon>Panicinae</taxon>
        <taxon>Panicum</taxon>
        <taxon>Panicum sect. Hiantes</taxon>
    </lineage>
</organism>
<dbReference type="PANTHER" id="PTHR33110">
    <property type="entry name" value="F-BOX/KELCH-REPEAT PROTEIN-RELATED"/>
    <property type="match status" value="1"/>
</dbReference>
<name>A0A8T0R778_PANVG</name>
<reference evidence="2" key="1">
    <citation type="submission" date="2020-05" db="EMBL/GenBank/DDBJ databases">
        <title>WGS assembly of Panicum virgatum.</title>
        <authorList>
            <person name="Lovell J.T."/>
            <person name="Jenkins J."/>
            <person name="Shu S."/>
            <person name="Juenger T.E."/>
            <person name="Schmutz J."/>
        </authorList>
    </citation>
    <scope>NUCLEOTIDE SEQUENCE</scope>
    <source>
        <strain evidence="2">AP13</strain>
    </source>
</reference>
<dbReference type="Pfam" id="PF03478">
    <property type="entry name" value="Beta-prop_KIB1-4"/>
    <property type="match status" value="1"/>
</dbReference>
<dbReference type="AlphaFoldDB" id="A0A8T0R778"/>
<comment type="caution">
    <text evidence="2">The sequence shown here is derived from an EMBL/GenBank/DDBJ whole genome shotgun (WGS) entry which is preliminary data.</text>
</comment>
<evidence type="ECO:0000313" key="3">
    <source>
        <dbReference type="Proteomes" id="UP000823388"/>
    </source>
</evidence>
<dbReference type="PANTHER" id="PTHR33110:SF82">
    <property type="entry name" value="OS07G0500250 PROTEIN"/>
    <property type="match status" value="1"/>
</dbReference>
<feature type="domain" description="KIB1-4 beta-propeller" evidence="1">
    <location>
        <begin position="124"/>
        <end position="233"/>
    </location>
</feature>
<dbReference type="Proteomes" id="UP000823388">
    <property type="component" value="Chromosome 6K"/>
</dbReference>
<gene>
    <name evidence="2" type="ORF">PVAP13_6KG010776</name>
</gene>
<protein>
    <recommendedName>
        <fullName evidence="1">KIB1-4 beta-propeller domain-containing protein</fullName>
    </recommendedName>
</protein>